<dbReference type="Proteomes" id="UP001195483">
    <property type="component" value="Unassembled WGS sequence"/>
</dbReference>
<evidence type="ECO:0000256" key="2">
    <source>
        <dbReference type="ARBA" id="ARBA00022741"/>
    </source>
</evidence>
<keyword evidence="2" id="KW-0547">Nucleotide-binding</keyword>
<keyword evidence="7" id="KW-1185">Reference proteome</keyword>
<dbReference type="GO" id="GO:0004349">
    <property type="term" value="F:glutamate 5-kinase activity"/>
    <property type="evidence" value="ECO:0007669"/>
    <property type="project" value="TreeGrafter"/>
</dbReference>
<keyword evidence="4" id="KW-0067">ATP-binding</keyword>
<keyword evidence="1" id="KW-0808">Transferase</keyword>
<evidence type="ECO:0000256" key="4">
    <source>
        <dbReference type="ARBA" id="ARBA00022840"/>
    </source>
</evidence>
<reference evidence="6" key="3">
    <citation type="submission" date="2023-05" db="EMBL/GenBank/DDBJ databases">
        <authorList>
            <person name="Smith C.H."/>
        </authorList>
    </citation>
    <scope>NUCLEOTIDE SEQUENCE</scope>
    <source>
        <strain evidence="6">CHS0354</strain>
        <tissue evidence="6">Mantle</tissue>
    </source>
</reference>
<dbReference type="InterPro" id="IPR001048">
    <property type="entry name" value="Asp/Glu/Uridylate_kinase"/>
</dbReference>
<reference evidence="6" key="1">
    <citation type="journal article" date="2021" name="Genome Biol. Evol.">
        <title>A High-Quality Reference Genome for a Parasitic Bivalve with Doubly Uniparental Inheritance (Bivalvia: Unionida).</title>
        <authorList>
            <person name="Smith C.H."/>
        </authorList>
    </citation>
    <scope>NUCLEOTIDE SEQUENCE</scope>
    <source>
        <strain evidence="6">CHS0354</strain>
    </source>
</reference>
<keyword evidence="3" id="KW-0418">Kinase</keyword>
<dbReference type="InterPro" id="IPR036393">
    <property type="entry name" value="AceGlu_kinase-like_sf"/>
</dbReference>
<gene>
    <name evidence="6" type="ORF">CHS0354_035333</name>
</gene>
<dbReference type="PRINTS" id="PR00474">
    <property type="entry name" value="GLU5KINASE"/>
</dbReference>
<dbReference type="PANTHER" id="PTHR43654:SF1">
    <property type="entry name" value="ISOPENTENYL PHOSPHATE KINASE"/>
    <property type="match status" value="1"/>
</dbReference>
<evidence type="ECO:0000313" key="7">
    <source>
        <dbReference type="Proteomes" id="UP001195483"/>
    </source>
</evidence>
<dbReference type="Gene3D" id="3.40.1160.10">
    <property type="entry name" value="Acetylglutamate kinase-like"/>
    <property type="match status" value="2"/>
</dbReference>
<proteinExistence type="predicted"/>
<dbReference type="GO" id="GO:0005524">
    <property type="term" value="F:ATP binding"/>
    <property type="evidence" value="ECO:0007669"/>
    <property type="project" value="UniProtKB-KW"/>
</dbReference>
<sequence length="195" mass="20949">MKSGMRPLIVVKIGTNVLTLPSGRVNINLILDIVDQIAVLAGPLPFLLVSSGAVGTGRGLVNLDYIKDARLRKQMHAAVGQGKIYSVYANALAEKGIVSAQALLTKRDFKIPEHFNSIMNTLKSLIEADKLIILSDIQGAFYVRSKTDKSASLVRTIDRISEETMKLCRNTLSGGGTGGMYSKLTAVKTGDGSRD</sequence>
<organism evidence="6 7">
    <name type="scientific">Potamilus streckersoni</name>
    <dbReference type="NCBI Taxonomy" id="2493646"/>
    <lineage>
        <taxon>Eukaryota</taxon>
        <taxon>Metazoa</taxon>
        <taxon>Spiralia</taxon>
        <taxon>Lophotrochozoa</taxon>
        <taxon>Mollusca</taxon>
        <taxon>Bivalvia</taxon>
        <taxon>Autobranchia</taxon>
        <taxon>Heteroconchia</taxon>
        <taxon>Palaeoheterodonta</taxon>
        <taxon>Unionida</taxon>
        <taxon>Unionoidea</taxon>
        <taxon>Unionidae</taxon>
        <taxon>Ambleminae</taxon>
        <taxon>Lampsilini</taxon>
        <taxon>Potamilus</taxon>
    </lineage>
</organism>
<name>A0AAE0VPC7_9BIVA</name>
<feature type="domain" description="Aspartate/glutamate/uridylate kinase" evidence="5">
    <location>
        <begin position="8"/>
        <end position="110"/>
    </location>
</feature>
<protein>
    <recommendedName>
        <fullName evidence="5">Aspartate/glutamate/uridylate kinase domain-containing protein</fullName>
    </recommendedName>
</protein>
<comment type="caution">
    <text evidence="6">The sequence shown here is derived from an EMBL/GenBank/DDBJ whole genome shotgun (WGS) entry which is preliminary data.</text>
</comment>
<dbReference type="PANTHER" id="PTHR43654">
    <property type="entry name" value="GLUTAMATE 5-KINASE"/>
    <property type="match status" value="1"/>
</dbReference>
<evidence type="ECO:0000259" key="5">
    <source>
        <dbReference type="Pfam" id="PF00696"/>
    </source>
</evidence>
<dbReference type="GO" id="GO:0005829">
    <property type="term" value="C:cytosol"/>
    <property type="evidence" value="ECO:0007669"/>
    <property type="project" value="TreeGrafter"/>
</dbReference>
<evidence type="ECO:0000256" key="1">
    <source>
        <dbReference type="ARBA" id="ARBA00022679"/>
    </source>
</evidence>
<dbReference type="AlphaFoldDB" id="A0AAE0VPC7"/>
<evidence type="ECO:0000313" key="6">
    <source>
        <dbReference type="EMBL" id="KAK3584252.1"/>
    </source>
</evidence>
<reference evidence="6" key="2">
    <citation type="journal article" date="2021" name="Genome Biol. Evol.">
        <title>Developing a high-quality reference genome for a parasitic bivalve with doubly uniparental inheritance (Bivalvia: Unionida).</title>
        <authorList>
            <person name="Smith C.H."/>
        </authorList>
    </citation>
    <scope>NUCLEOTIDE SEQUENCE</scope>
    <source>
        <strain evidence="6">CHS0354</strain>
        <tissue evidence="6">Mantle</tissue>
    </source>
</reference>
<evidence type="ECO:0000256" key="3">
    <source>
        <dbReference type="ARBA" id="ARBA00022777"/>
    </source>
</evidence>
<dbReference type="InterPro" id="IPR001057">
    <property type="entry name" value="Glu/AcGlu_kinase"/>
</dbReference>
<dbReference type="Pfam" id="PF00696">
    <property type="entry name" value="AA_kinase"/>
    <property type="match status" value="1"/>
</dbReference>
<dbReference type="EMBL" id="JAEAOA010002069">
    <property type="protein sequence ID" value="KAK3584252.1"/>
    <property type="molecule type" value="Genomic_DNA"/>
</dbReference>
<dbReference type="SUPFAM" id="SSF53633">
    <property type="entry name" value="Carbamate kinase-like"/>
    <property type="match status" value="1"/>
</dbReference>
<accession>A0AAE0VPC7</accession>